<sequence>MKIVMKKIFILFALISSFGTYAQTNQQTLINTVWFLAKIEVDDEMIFPPFEESTEYSSFQHFQNDGNISFSQGQCMNGAGGFYAFLNENTLHISQFAVTAMMCPNLDLEIFFATLNTHVFWNNMEFDFQYTITSENDLLQLTLIGANGNKAFYYNNATANTKSFNGELSKIYPNPSSDFLNISVSDFDKIEIFDMLGKRILPKYQSTENGTQIDIQYLAKGNYILQISKDNQTENIKFIKE</sequence>
<evidence type="ECO:0000256" key="1">
    <source>
        <dbReference type="ARBA" id="ARBA00022729"/>
    </source>
</evidence>
<keyword evidence="5" id="KW-1185">Reference proteome</keyword>
<protein>
    <submittedName>
        <fullName evidence="4">T9SS C-terminal target domain-containing protein</fullName>
    </submittedName>
</protein>
<reference evidence="4 5" key="1">
    <citation type="submission" date="2018-11" db="EMBL/GenBank/DDBJ databases">
        <title>Flavobacterium sp. nov., YIM 102701-2 draft genome.</title>
        <authorList>
            <person name="Li G."/>
            <person name="Jiang Y."/>
        </authorList>
    </citation>
    <scope>NUCLEOTIDE SEQUENCE [LARGE SCALE GENOMIC DNA]</scope>
    <source>
        <strain evidence="4 5">YIM 102701-2</strain>
    </source>
</reference>
<dbReference type="EMBL" id="RQVQ01000007">
    <property type="protein sequence ID" value="RRJ91971.1"/>
    <property type="molecule type" value="Genomic_DNA"/>
</dbReference>
<gene>
    <name evidence="4" type="ORF">EG240_04085</name>
</gene>
<name>A0A3P3WA05_9FLAO</name>
<evidence type="ECO:0000256" key="2">
    <source>
        <dbReference type="SAM" id="SignalP"/>
    </source>
</evidence>
<feature type="chain" id="PRO_5018307562" evidence="2">
    <location>
        <begin position="23"/>
        <end position="241"/>
    </location>
</feature>
<feature type="domain" description="Secretion system C-terminal sorting" evidence="3">
    <location>
        <begin position="171"/>
        <end position="238"/>
    </location>
</feature>
<dbReference type="Proteomes" id="UP000275719">
    <property type="component" value="Unassembled WGS sequence"/>
</dbReference>
<dbReference type="NCBIfam" id="TIGR04183">
    <property type="entry name" value="Por_Secre_tail"/>
    <property type="match status" value="1"/>
</dbReference>
<dbReference type="InterPro" id="IPR038670">
    <property type="entry name" value="HslJ-like_sf"/>
</dbReference>
<dbReference type="Pfam" id="PF18962">
    <property type="entry name" value="Por_Secre_tail"/>
    <property type="match status" value="1"/>
</dbReference>
<feature type="signal peptide" evidence="2">
    <location>
        <begin position="1"/>
        <end position="22"/>
    </location>
</feature>
<keyword evidence="1 2" id="KW-0732">Signal</keyword>
<evidence type="ECO:0000313" key="5">
    <source>
        <dbReference type="Proteomes" id="UP000275719"/>
    </source>
</evidence>
<organism evidence="4 5">
    <name type="scientific">Paenimyroides tangerinum</name>
    <dbReference type="NCBI Taxonomy" id="2488728"/>
    <lineage>
        <taxon>Bacteria</taxon>
        <taxon>Pseudomonadati</taxon>
        <taxon>Bacteroidota</taxon>
        <taxon>Flavobacteriia</taxon>
        <taxon>Flavobacteriales</taxon>
        <taxon>Flavobacteriaceae</taxon>
        <taxon>Paenimyroides</taxon>
    </lineage>
</organism>
<dbReference type="InterPro" id="IPR026444">
    <property type="entry name" value="Secre_tail"/>
</dbReference>
<proteinExistence type="predicted"/>
<comment type="caution">
    <text evidence="4">The sequence shown here is derived from an EMBL/GenBank/DDBJ whole genome shotgun (WGS) entry which is preliminary data.</text>
</comment>
<evidence type="ECO:0000259" key="3">
    <source>
        <dbReference type="Pfam" id="PF18962"/>
    </source>
</evidence>
<evidence type="ECO:0000313" key="4">
    <source>
        <dbReference type="EMBL" id="RRJ91971.1"/>
    </source>
</evidence>
<dbReference type="AlphaFoldDB" id="A0A3P3WA05"/>
<accession>A0A3P3WA05</accession>
<dbReference type="Gene3D" id="2.40.128.270">
    <property type="match status" value="1"/>
</dbReference>